<sequence length="239" mass="25791">MGSTTSITHSLTTALTEEDSVKARCMLLTKQAERLEAAVMAFRNEVEELRRSLGSRNTTGPEAQTRLKVPVGKRAETTNSASNDPIYLRPLAKRDYLRTKWKLGKGLPSAMTATQEIPMLPPRADDLRSVTGHLKLSGMLLDGQNWESVTALSQIAVSQGAIIGRDSAVCLIRVPDSGVSRQHAKLFYSAQGLTIQDLGSKNGLSVNGVALTPEDAPRHLSRGDIIDLGDVSLLVDMTA</sequence>
<keyword evidence="1" id="KW-0175">Coiled coil</keyword>
<evidence type="ECO:0000259" key="2">
    <source>
        <dbReference type="PROSITE" id="PS50006"/>
    </source>
</evidence>
<dbReference type="Gene3D" id="2.60.200.20">
    <property type="match status" value="1"/>
</dbReference>
<evidence type="ECO:0000313" key="4">
    <source>
        <dbReference type="Proteomes" id="UP000176204"/>
    </source>
</evidence>
<dbReference type="PROSITE" id="PS50006">
    <property type="entry name" value="FHA_DOMAIN"/>
    <property type="match status" value="1"/>
</dbReference>
<organism evidence="3 4">
    <name type="scientific">Akkermansia glycaniphila</name>
    <dbReference type="NCBI Taxonomy" id="1679444"/>
    <lineage>
        <taxon>Bacteria</taxon>
        <taxon>Pseudomonadati</taxon>
        <taxon>Verrucomicrobiota</taxon>
        <taxon>Verrucomicrobiia</taxon>
        <taxon>Verrucomicrobiales</taxon>
        <taxon>Akkermansiaceae</taxon>
        <taxon>Akkermansia</taxon>
    </lineage>
</organism>
<keyword evidence="4" id="KW-1185">Reference proteome</keyword>
<gene>
    <name evidence="3" type="ORF">PYTT_0647</name>
</gene>
<proteinExistence type="predicted"/>
<dbReference type="SUPFAM" id="SSF49879">
    <property type="entry name" value="SMAD/FHA domain"/>
    <property type="match status" value="1"/>
</dbReference>
<protein>
    <submittedName>
        <fullName evidence="3">Smad/fha domain</fullName>
    </submittedName>
</protein>
<accession>A0A1C7PBE8</accession>
<dbReference type="CDD" id="cd00060">
    <property type="entry name" value="FHA"/>
    <property type="match status" value="1"/>
</dbReference>
<dbReference type="STRING" id="1679444.PYTT_0647"/>
<dbReference type="SMART" id="SM00240">
    <property type="entry name" value="FHA"/>
    <property type="match status" value="1"/>
</dbReference>
<dbReference type="AlphaFoldDB" id="A0A1C7PBE8"/>
<dbReference type="OrthoDB" id="283378at2"/>
<dbReference type="Proteomes" id="UP000176204">
    <property type="component" value="Chromosome I"/>
</dbReference>
<name>A0A1C7PBE8_9BACT</name>
<dbReference type="KEGG" id="agl:PYTT_0647"/>
<feature type="coiled-coil region" evidence="1">
    <location>
        <begin position="25"/>
        <end position="52"/>
    </location>
</feature>
<dbReference type="InterPro" id="IPR050923">
    <property type="entry name" value="Cell_Proc_Reg/RNA_Proc"/>
</dbReference>
<reference evidence="4" key="1">
    <citation type="submission" date="2016-09" db="EMBL/GenBank/DDBJ databases">
        <authorList>
            <person name="Koehorst J."/>
        </authorList>
    </citation>
    <scope>NUCLEOTIDE SEQUENCE [LARGE SCALE GENOMIC DNA]</scope>
</reference>
<dbReference type="PANTHER" id="PTHR23308">
    <property type="entry name" value="NUCLEAR INHIBITOR OF PROTEIN PHOSPHATASE-1"/>
    <property type="match status" value="1"/>
</dbReference>
<dbReference type="Pfam" id="PF00498">
    <property type="entry name" value="FHA"/>
    <property type="match status" value="1"/>
</dbReference>
<dbReference type="InterPro" id="IPR008984">
    <property type="entry name" value="SMAD_FHA_dom_sf"/>
</dbReference>
<dbReference type="RefSeq" id="WP_067777032.1">
    <property type="nucleotide sequence ID" value="NZ_LIGX01000032.1"/>
</dbReference>
<dbReference type="InterPro" id="IPR000253">
    <property type="entry name" value="FHA_dom"/>
</dbReference>
<evidence type="ECO:0000256" key="1">
    <source>
        <dbReference type="SAM" id="Coils"/>
    </source>
</evidence>
<evidence type="ECO:0000313" key="3">
    <source>
        <dbReference type="EMBL" id="SEH77450.1"/>
    </source>
</evidence>
<dbReference type="EMBL" id="LT629973">
    <property type="protein sequence ID" value="SEH77450.1"/>
    <property type="molecule type" value="Genomic_DNA"/>
</dbReference>
<feature type="domain" description="FHA" evidence="2">
    <location>
        <begin position="161"/>
        <end position="211"/>
    </location>
</feature>